<keyword evidence="6" id="KW-0805">Transcription regulation</keyword>
<dbReference type="AlphaFoldDB" id="A0AAD2G8P1"/>
<evidence type="ECO:0000256" key="1">
    <source>
        <dbReference type="ARBA" id="ARBA00004604"/>
    </source>
</evidence>
<keyword evidence="9" id="KW-0539">Nucleus</keyword>
<dbReference type="GO" id="GO:0042790">
    <property type="term" value="P:nucleolar large rRNA transcription by RNA polymerase I"/>
    <property type="evidence" value="ECO:0007669"/>
    <property type="project" value="TreeGrafter"/>
</dbReference>
<evidence type="ECO:0000313" key="11">
    <source>
        <dbReference type="EMBL" id="CAJ1965899.1"/>
    </source>
</evidence>
<evidence type="ECO:0000256" key="2">
    <source>
        <dbReference type="ARBA" id="ARBA00006899"/>
    </source>
</evidence>
<keyword evidence="8" id="KW-0804">Transcription</keyword>
<dbReference type="GO" id="GO:0008270">
    <property type="term" value="F:zinc ion binding"/>
    <property type="evidence" value="ECO:0007669"/>
    <property type="project" value="UniProtKB-KW"/>
</dbReference>
<evidence type="ECO:0000256" key="3">
    <source>
        <dbReference type="ARBA" id="ARBA00022723"/>
    </source>
</evidence>
<evidence type="ECO:0000313" key="12">
    <source>
        <dbReference type="Proteomes" id="UP001295423"/>
    </source>
</evidence>
<dbReference type="InterPro" id="IPR033599">
    <property type="entry name" value="TAF1B/Rrn7"/>
</dbReference>
<evidence type="ECO:0000256" key="6">
    <source>
        <dbReference type="ARBA" id="ARBA00023015"/>
    </source>
</evidence>
<evidence type="ECO:0000256" key="8">
    <source>
        <dbReference type="ARBA" id="ARBA00023163"/>
    </source>
</evidence>
<keyword evidence="5" id="KW-0862">Zinc</keyword>
<reference evidence="11" key="1">
    <citation type="submission" date="2023-08" db="EMBL/GenBank/DDBJ databases">
        <authorList>
            <person name="Audoor S."/>
            <person name="Bilcke G."/>
        </authorList>
    </citation>
    <scope>NUCLEOTIDE SEQUENCE</scope>
</reference>
<sequence length="661" mass="74434">MSFYFDDDDENEFYGSQGKSIKQDDDAFFCVSCGGTESYMDETTGVLTCTVCFTQSQNFVAPSQMEMDMEDAMGLAGRNRGGQLIETGNRQRKRRRPGKSLEDHDSTVRLPEALQCIQGMQRILEESTRIVCSLAGERDSFQYVLSTVKDMWQAYLLSWKEGADHYGKIYPDVRFSFRDHFLDSFQRSALSKTLSYVAAKRLKQQIMDEEAKIISETSIASVGSCEQQRFVNFAVLQSDGDPDGDPEDSQSCCSEQTTEVLPTLSRMESERSQMVQVICRHLKQKKGASLVGRKEAALMLQPNMTMVVAILSIAATPIGITVNQILRWIENGSLPLRNGFSLLSDSDKEPLRTITSFFNLPTCPAVHLVDRMVRNFHLACGFKQRKIVLHTKSNRRFETDASKSHKPGRTMIPAHIPVITASLVSDLGFNQQVLNYALSIMGKSILYERYDEKITPVDGDFEKFWLPPPLKKARLDLILDINKILGVIIVACKFIPGWDNMSFDDPNGASNLDSAKLVVPTTAYGFQFLKTGRAFDGYLDFVETKVLNSGTVEEVILSFAKSLRTQPESQSVQESPQKFLFSRTVTSVKRRYNAEGTHKYLLTRRPSAVGTLAWQMEPPMGPLVEYIANRTATNPIDILDFVADLDEEVERKCKKYKKGEL</sequence>
<comment type="similarity">
    <text evidence="2">Belongs to the RRN7/TAF1B family.</text>
</comment>
<evidence type="ECO:0000256" key="7">
    <source>
        <dbReference type="ARBA" id="ARBA00023125"/>
    </source>
</evidence>
<proteinExistence type="inferred from homology"/>
<accession>A0AAD2G8P1</accession>
<name>A0AAD2G8P1_9STRA</name>
<dbReference type="EMBL" id="CAKOGP040002236">
    <property type="protein sequence ID" value="CAJ1965899.1"/>
    <property type="molecule type" value="Genomic_DNA"/>
</dbReference>
<evidence type="ECO:0000256" key="4">
    <source>
        <dbReference type="ARBA" id="ARBA00022771"/>
    </source>
</evidence>
<dbReference type="PANTHER" id="PTHR31576:SF2">
    <property type="entry name" value="TATA BOX-BINDING PROTEIN-ASSOCIATED FACTOR RNA POLYMERASE I SUBUNIT B"/>
    <property type="match status" value="1"/>
</dbReference>
<comment type="subcellular location">
    <subcellularLocation>
        <location evidence="1">Nucleus</location>
        <location evidence="1">Nucleolus</location>
    </subcellularLocation>
</comment>
<feature type="region of interest" description="Disordered" evidence="10">
    <location>
        <begin position="79"/>
        <end position="104"/>
    </location>
</feature>
<dbReference type="GO" id="GO:0070860">
    <property type="term" value="C:RNA polymerase I core factor complex"/>
    <property type="evidence" value="ECO:0007669"/>
    <property type="project" value="InterPro"/>
</dbReference>
<dbReference type="Proteomes" id="UP001295423">
    <property type="component" value="Unassembled WGS sequence"/>
</dbReference>
<organism evidence="11 12">
    <name type="scientific">Cylindrotheca closterium</name>
    <dbReference type="NCBI Taxonomy" id="2856"/>
    <lineage>
        <taxon>Eukaryota</taxon>
        <taxon>Sar</taxon>
        <taxon>Stramenopiles</taxon>
        <taxon>Ochrophyta</taxon>
        <taxon>Bacillariophyta</taxon>
        <taxon>Bacillariophyceae</taxon>
        <taxon>Bacillariophycidae</taxon>
        <taxon>Bacillariales</taxon>
        <taxon>Bacillariaceae</taxon>
        <taxon>Cylindrotheca</taxon>
    </lineage>
</organism>
<evidence type="ECO:0000256" key="9">
    <source>
        <dbReference type="ARBA" id="ARBA00023242"/>
    </source>
</evidence>
<keyword evidence="4" id="KW-0863">Zinc-finger</keyword>
<keyword evidence="3" id="KW-0479">Metal-binding</keyword>
<protein>
    <submittedName>
        <fullName evidence="11">Uncharacterized protein</fullName>
    </submittedName>
</protein>
<dbReference type="PANTHER" id="PTHR31576">
    <property type="entry name" value="TATA BOX-BINDING PROTEIN-ASSOCIATED FACTOR RNA POLYMERASE I SUBUNIT B"/>
    <property type="match status" value="1"/>
</dbReference>
<gene>
    <name evidence="11" type="ORF">CYCCA115_LOCUS21486</name>
</gene>
<keyword evidence="12" id="KW-1185">Reference proteome</keyword>
<evidence type="ECO:0000256" key="10">
    <source>
        <dbReference type="SAM" id="MobiDB-lite"/>
    </source>
</evidence>
<keyword evidence="7" id="KW-0238">DNA-binding</keyword>
<evidence type="ECO:0000256" key="5">
    <source>
        <dbReference type="ARBA" id="ARBA00022833"/>
    </source>
</evidence>
<dbReference type="GO" id="GO:0001164">
    <property type="term" value="F:RNA polymerase I core promoter sequence-specific DNA binding"/>
    <property type="evidence" value="ECO:0007669"/>
    <property type="project" value="InterPro"/>
</dbReference>
<comment type="caution">
    <text evidence="11">The sequence shown here is derived from an EMBL/GenBank/DDBJ whole genome shotgun (WGS) entry which is preliminary data.</text>
</comment>